<feature type="compositionally biased region" description="Low complexity" evidence="11">
    <location>
        <begin position="555"/>
        <end position="564"/>
    </location>
</feature>
<evidence type="ECO:0000256" key="4">
    <source>
        <dbReference type="ARBA" id="ARBA00022737"/>
    </source>
</evidence>
<feature type="region of interest" description="Disordered" evidence="11">
    <location>
        <begin position="1903"/>
        <end position="1946"/>
    </location>
</feature>
<feature type="region of interest" description="Disordered" evidence="11">
    <location>
        <begin position="2174"/>
        <end position="2194"/>
    </location>
</feature>
<feature type="region of interest" description="Disordered" evidence="11">
    <location>
        <begin position="1588"/>
        <end position="1613"/>
    </location>
</feature>
<dbReference type="GO" id="GO:0005930">
    <property type="term" value="C:axoneme"/>
    <property type="evidence" value="ECO:0007669"/>
    <property type="project" value="UniProtKB-SubCell"/>
</dbReference>
<feature type="region of interest" description="Disordered" evidence="11">
    <location>
        <begin position="613"/>
        <end position="639"/>
    </location>
</feature>
<evidence type="ECO:0000256" key="7">
    <source>
        <dbReference type="ARBA" id="ARBA00023273"/>
    </source>
</evidence>
<feature type="coiled-coil region" evidence="10">
    <location>
        <begin position="2011"/>
        <end position="2038"/>
    </location>
</feature>
<feature type="compositionally biased region" description="Basic and acidic residues" evidence="11">
    <location>
        <begin position="2183"/>
        <end position="2194"/>
    </location>
</feature>
<dbReference type="GO" id="GO:0060271">
    <property type="term" value="P:cilium assembly"/>
    <property type="evidence" value="ECO:0007669"/>
    <property type="project" value="TreeGrafter"/>
</dbReference>
<evidence type="ECO:0000256" key="8">
    <source>
        <dbReference type="ARBA" id="ARBA00023605"/>
    </source>
</evidence>
<feature type="region of interest" description="Disordered" evidence="11">
    <location>
        <begin position="544"/>
        <end position="575"/>
    </location>
</feature>
<keyword evidence="4" id="KW-0677">Repeat</keyword>
<feature type="region of interest" description="Disordered" evidence="11">
    <location>
        <begin position="313"/>
        <end position="388"/>
    </location>
</feature>
<keyword evidence="5 10" id="KW-0175">Coiled coil</keyword>
<comment type="similarity">
    <text evidence="8">Belongs to the CFAP43 family.</text>
</comment>
<keyword evidence="6" id="KW-0206">Cytoskeleton</keyword>
<feature type="compositionally biased region" description="Low complexity" evidence="11">
    <location>
        <begin position="378"/>
        <end position="388"/>
    </location>
</feature>
<evidence type="ECO:0000256" key="3">
    <source>
        <dbReference type="ARBA" id="ARBA00022574"/>
    </source>
</evidence>
<dbReference type="Gene3D" id="2.130.10.10">
    <property type="entry name" value="YVTN repeat-like/Quinoprotein amine dehydrogenase"/>
    <property type="match status" value="1"/>
</dbReference>
<dbReference type="Pfam" id="PF25828">
    <property type="entry name" value="CC_Cfap43"/>
    <property type="match status" value="2"/>
</dbReference>
<feature type="coiled-coil region" evidence="10">
    <location>
        <begin position="1719"/>
        <end position="1764"/>
    </location>
</feature>
<evidence type="ECO:0000256" key="10">
    <source>
        <dbReference type="SAM" id="Coils"/>
    </source>
</evidence>
<sequence length="2281" mass="232433">MDPGHPAPETMFLEASIEAPKALAAVSDDVVAFPSQRAVAFVGDGPPEMLPIDAPGQVTAMSGTGAAGILAVVARSENPSVILVSTADRTVHGVLNGAGSLDVDAVALSHDGTRALTFSSDEGYGAVAWDVVTGQMLPGAAAHIPASPTTAASFHPRDRSIACAITPAGIFFWHITVSGDGSTRLQAIPGILPDESLDRISLASSAVAELRSMPAPAPLDGSDVVPPPATGLLSPEGLAMHGIAAAVDVASGAPDPASGAGLVPGSDTIPLLQDEAAGSKALAGLASPSTSSSAAAAAAAAHARAAATAAAGAPSTGAAGGAGAGATGAGAAQGPPHGAVGAGAGGGDPAAAPGAAGRSGSAGNPAASSAMPWEDDSAAAAGSSSGSGSAVTGSAVAWSEAMTSGAPAPWLSRRRFISHCWLPDGRVLAGVASGWLLLFDPVTGRCVGAAPPQSAGVRVTALLSLADSVLVGRSDGRIESRALPALEVAGSLDLSSPSPVALTLGSRRLAAGAGAVRSLVASPSFHVVFASTAAGGIFRIDLRPPGQDDDDDDAAASAVAAGAAGRESGTGKGLGAAGTADGGVAMGGLAAHGEMASSVIGVARPLQPGPAGPILALRPLATPPPAEGDEGSASGHPHPPALMAALDACGLVSVYDVATPAGTQLVAGRRFVFEPATIATSSGTAALPAPWEDEGALLGAASAAAGTSSAGFLAAATSSGHGHGHVASSVTGLATTAGLATMAGDGRTATPSLPVAGQCLDTHGRLPLLAVGTDSGCVHVLVAATNGSARGCLTPASAGALAPGVTLTDVAATRAHTGAVSAVSFCPHPSLPLLAAVSDTDRAVTFHLVHVPDQAPALATDGAEAGGPLMLLPVGTASLPPSLPASAGGAPAQPGQGLVCAACWRVDASGSGAAELLVSFADGSIAAVSAPSLEAVEHARAAVDAAAAEGAGVSAALVAGTTGAHWPVDTTSSVLVHAPDAGHAAPIVAMSTGPFGTGQLLAASPAVATVLVVPTPWAPGSGEAAEGAAVTEHSSGAALSAAGDEPPASARSQLSGAAAEAPPPPSKAGAEASWRVASDLGAGSGRAGAVFPREASAGEEAGMLALAASATSSGLAVATVNAAGSAALAFVSQEAGGALAGAGGRATPSVGRSAAAAPFHGTCVAIAPCGTRVVVGTTEGAVVVASVSDTRLKVFERKAATPSADEAATGARFQLLAEAVGHAACLGSRAAFAGAPGQAASGALTSVSGAGEAVVWLMGVGMAATAPSADKGLHGDGWEADMVQQSAPRSKSALGGGEAEESKHAFFESGAGSDGGTTGVEDGPGSMDVAAAAAAAASCLEWAHSVEEARAEALAEPFREALRERLGELAHRVAELVESNAEAPELERLGREEFAVDEEGSAAHDAVTQELVAAQLAATEADIAESEREAADLKRECWDAVERPLEAVHALGGGGEERVWSMAVRRLSPEDERLLGKLALLRRMEQAEMAESAEGARRLQIRLLEQLTREVARSFNRRFDALKRAKLDDVERISERNKRTTKILELLGRTEELYEPPRFEDERPEALLEASREEVGFDEWEPPAVVKAREEEARRRAEEAAKHKDDAPERALDDMMSGTLEEKDEVQRAEDAMRAGRQPWMDDVELALLARAGVMEAETAPVLAAIQAEALGVQPDQEVDEALLRLAKEALDSPDSADSLPEEQRGPFRNYRARIAELLQLREERRVRLEEELAALKAEVKTIIQEFDARLAEAQQQYREFREAILIQEAYAHRLAAAVAGSDANLEREQYVLERLATFTTAADREASALPGAEQALAEAQRQLEEARAAEADMERSFREAVRSRSEHGLDSDTMRRLVDMFHHSRHDVSFELAGARAAALGRDPRRGAVSVAREAVGELATADGGAVPPLPFSTGGGGAHRGAASATLSHDPAAGAPTGPPPTEDELFAEAERRATAEPTSDMLPDDLVPGVTVDEAVWAEAVERWRQKVSQELHVARLAAACDRAAAVVSSIRAALARAQGKVHALEDERNALLRANALTANDVDVMIRLRQGQDEVAGLAAIPDYGEALLVPTRIVESENVGTRRAGRRVARRLERVREARKDLRYRQWMREYAEGRMQDREEWMRDVSLLRVTKELQQFVGGADLAQKQKELTVKTEAQGRYLKTAHRRVMGKQQRAQKRLERSVQSRREENERLLKQVTELEQSVAVRAGIVEARERGAGGGVGPTARADKRMGTLVARSRLVSTAKAQADELDALRAQLAKLRRRTFPMFVAGQT</sequence>
<feature type="region of interest" description="Disordered" evidence="11">
    <location>
        <begin position="1021"/>
        <end position="1073"/>
    </location>
</feature>
<dbReference type="InterPro" id="IPR015943">
    <property type="entry name" value="WD40/YVTN_repeat-like_dom_sf"/>
</dbReference>
<dbReference type="EMBL" id="VLTL01000015">
    <property type="protein sequence ID" value="KAA0170174.1"/>
    <property type="molecule type" value="Genomic_DNA"/>
</dbReference>
<feature type="compositionally biased region" description="Low complexity" evidence="11">
    <location>
        <begin position="349"/>
        <end position="370"/>
    </location>
</feature>
<evidence type="ECO:0000256" key="1">
    <source>
        <dbReference type="ARBA" id="ARBA00004430"/>
    </source>
</evidence>
<dbReference type="Proteomes" id="UP000324907">
    <property type="component" value="Unassembled WGS sequence"/>
</dbReference>
<dbReference type="SUPFAM" id="SSF50998">
    <property type="entry name" value="Quinoprotein alcohol dehydrogenase-like"/>
    <property type="match status" value="1"/>
</dbReference>
<gene>
    <name evidence="12" type="ORF">FNF28_01595</name>
</gene>
<evidence type="ECO:0000313" key="13">
    <source>
        <dbReference type="Proteomes" id="UP000324907"/>
    </source>
</evidence>
<feature type="coiled-coil region" evidence="10">
    <location>
        <begin position="1810"/>
        <end position="1840"/>
    </location>
</feature>
<name>A0A5A8DZN0_CAFRO</name>
<feature type="compositionally biased region" description="Low complexity" evidence="11">
    <location>
        <begin position="1922"/>
        <end position="1938"/>
    </location>
</feature>
<dbReference type="InterPro" id="IPR036322">
    <property type="entry name" value="WD40_repeat_dom_sf"/>
</dbReference>
<evidence type="ECO:0000313" key="12">
    <source>
        <dbReference type="EMBL" id="KAA0170174.1"/>
    </source>
</evidence>
<feature type="compositionally biased region" description="Gly residues" evidence="11">
    <location>
        <begin position="318"/>
        <end position="328"/>
    </location>
</feature>
<comment type="caution">
    <text evidence="12">The sequence shown here is derived from an EMBL/GenBank/DDBJ whole genome shotgun (WGS) entry which is preliminary data.</text>
</comment>
<evidence type="ECO:0000256" key="5">
    <source>
        <dbReference type="ARBA" id="ARBA00023054"/>
    </source>
</evidence>
<accession>A0A5A8DZN0</accession>
<proteinExistence type="inferred from homology"/>
<dbReference type="InterPro" id="IPR011047">
    <property type="entry name" value="Quinoprotein_ADH-like_sf"/>
</dbReference>
<feature type="coiled-coil region" evidence="10">
    <location>
        <begin position="1416"/>
        <end position="1443"/>
    </location>
</feature>
<evidence type="ECO:0000256" key="11">
    <source>
        <dbReference type="SAM" id="MobiDB-lite"/>
    </source>
</evidence>
<protein>
    <recommendedName>
        <fullName evidence="9">Cilia- and flagella-associated protein 43</fullName>
    </recommendedName>
</protein>
<evidence type="ECO:0000256" key="6">
    <source>
        <dbReference type="ARBA" id="ARBA00023212"/>
    </source>
</evidence>
<comment type="subcellular location">
    <subcellularLocation>
        <location evidence="1">Cytoplasm</location>
        <location evidence="1">Cytoskeleton</location>
        <location evidence="1">Cilium axoneme</location>
    </subcellularLocation>
</comment>
<keyword evidence="7" id="KW-0966">Cell projection</keyword>
<feature type="region of interest" description="Disordered" evidence="11">
    <location>
        <begin position="1283"/>
        <end position="1324"/>
    </location>
</feature>
<keyword evidence="3" id="KW-0853">WD repeat</keyword>
<evidence type="ECO:0000256" key="9">
    <source>
        <dbReference type="ARBA" id="ARBA00023662"/>
    </source>
</evidence>
<dbReference type="PANTHER" id="PTHR14885">
    <property type="entry name" value="CILIA- AND FLAGELLA-ASSOCIATED PROTEIN 43-RELATED"/>
    <property type="match status" value="1"/>
</dbReference>
<organism evidence="12 13">
    <name type="scientific">Cafeteria roenbergensis</name>
    <name type="common">Marine flagellate</name>
    <dbReference type="NCBI Taxonomy" id="33653"/>
    <lineage>
        <taxon>Eukaryota</taxon>
        <taxon>Sar</taxon>
        <taxon>Stramenopiles</taxon>
        <taxon>Bigyra</taxon>
        <taxon>Opalozoa</taxon>
        <taxon>Bicosoecida</taxon>
        <taxon>Cafeteriaceae</taxon>
        <taxon>Cafeteria</taxon>
    </lineage>
</organism>
<reference evidence="12 13" key="1">
    <citation type="submission" date="2019-07" db="EMBL/GenBank/DDBJ databases">
        <title>Genomes of Cafeteria roenbergensis.</title>
        <authorList>
            <person name="Fischer M.G."/>
            <person name="Hackl T."/>
            <person name="Roman M."/>
        </authorList>
    </citation>
    <scope>NUCLEOTIDE SEQUENCE [LARGE SCALE GENOMIC DNA]</scope>
    <source>
        <strain evidence="12 13">RCC970-E3</strain>
    </source>
</reference>
<dbReference type="PANTHER" id="PTHR14885:SF1">
    <property type="entry name" value="CILIA- AND FLAGELLA-ASSOCIATED PROTEIN 43"/>
    <property type="match status" value="1"/>
</dbReference>
<dbReference type="SUPFAM" id="SSF50978">
    <property type="entry name" value="WD40 repeat-like"/>
    <property type="match status" value="1"/>
</dbReference>
<keyword evidence="2" id="KW-0963">Cytoplasm</keyword>
<evidence type="ECO:0000256" key="2">
    <source>
        <dbReference type="ARBA" id="ARBA00022490"/>
    </source>
</evidence>
<feature type="compositionally biased region" description="Low complexity" evidence="11">
    <location>
        <begin position="329"/>
        <end position="339"/>
    </location>
</feature>